<dbReference type="GO" id="GO:0050918">
    <property type="term" value="P:positive chemotaxis"/>
    <property type="evidence" value="ECO:0007669"/>
    <property type="project" value="TreeGrafter"/>
</dbReference>
<gene>
    <name evidence="4" type="ORF">PAN31108_00369</name>
</gene>
<proteinExistence type="inferred from homology"/>
<dbReference type="InterPro" id="IPR013385">
    <property type="entry name" value="T3SS_SpaO/YscQ/SpaO"/>
</dbReference>
<dbReference type="InterPro" id="IPR036429">
    <property type="entry name" value="SpoA-like_sf"/>
</dbReference>
<keyword evidence="5" id="KW-1185">Reference proteome</keyword>
<evidence type="ECO:0000313" key="4">
    <source>
        <dbReference type="EMBL" id="VVD66180.1"/>
    </source>
</evidence>
<dbReference type="Pfam" id="PF01052">
    <property type="entry name" value="FliMN_C"/>
    <property type="match status" value="1"/>
</dbReference>
<name>A0A5E4RRW4_9BURK</name>
<comment type="similarity">
    <text evidence="1">Belongs to the FliN/MopA/SpaO family.</text>
</comment>
<dbReference type="NCBIfam" id="TIGR02551">
    <property type="entry name" value="SpaO_YscQ"/>
    <property type="match status" value="1"/>
</dbReference>
<dbReference type="EMBL" id="CABPSB010000001">
    <property type="protein sequence ID" value="VVD66180.1"/>
    <property type="molecule type" value="Genomic_DNA"/>
</dbReference>
<dbReference type="OrthoDB" id="9148477at2"/>
<dbReference type="GO" id="GO:0071978">
    <property type="term" value="P:bacterial-type flagellum-dependent swarming motility"/>
    <property type="evidence" value="ECO:0007669"/>
    <property type="project" value="TreeGrafter"/>
</dbReference>
<dbReference type="PANTHER" id="PTHR30034">
    <property type="entry name" value="FLAGELLAR MOTOR SWITCH PROTEIN FLIM"/>
    <property type="match status" value="1"/>
</dbReference>
<dbReference type="AlphaFoldDB" id="A0A5E4RRW4"/>
<accession>A0A5E4RRW4</accession>
<reference evidence="4 5" key="1">
    <citation type="submission" date="2019-08" db="EMBL/GenBank/DDBJ databases">
        <authorList>
            <person name="Peeters C."/>
        </authorList>
    </citation>
    <scope>NUCLEOTIDE SEQUENCE [LARGE SCALE GENOMIC DNA]</scope>
    <source>
        <strain evidence="4 5">LMG 31108</strain>
    </source>
</reference>
<evidence type="ECO:0000256" key="2">
    <source>
        <dbReference type="SAM" id="MobiDB-lite"/>
    </source>
</evidence>
<dbReference type="SUPFAM" id="SSF101801">
    <property type="entry name" value="Surface presentation of antigens (SPOA)"/>
    <property type="match status" value="1"/>
</dbReference>
<feature type="region of interest" description="Disordered" evidence="2">
    <location>
        <begin position="281"/>
        <end position="315"/>
    </location>
</feature>
<organism evidence="4 5">
    <name type="scientific">Pandoraea anhela</name>
    <dbReference type="NCBI Taxonomy" id="2508295"/>
    <lineage>
        <taxon>Bacteria</taxon>
        <taxon>Pseudomonadati</taxon>
        <taxon>Pseudomonadota</taxon>
        <taxon>Betaproteobacteria</taxon>
        <taxon>Burkholderiales</taxon>
        <taxon>Burkholderiaceae</taxon>
        <taxon>Pandoraea</taxon>
    </lineage>
</organism>
<protein>
    <recommendedName>
        <fullName evidence="3">Flagellar motor switch protein FliN-like C-terminal domain-containing protein</fullName>
    </recommendedName>
</protein>
<dbReference type="RefSeq" id="WP_150667187.1">
    <property type="nucleotide sequence ID" value="NZ_CABPSB010000001.1"/>
</dbReference>
<dbReference type="PANTHER" id="PTHR30034:SF5">
    <property type="entry name" value="SECRETION SYSTEM APPARATUS PROTEIN SSAQ"/>
    <property type="match status" value="1"/>
</dbReference>
<evidence type="ECO:0000256" key="1">
    <source>
        <dbReference type="ARBA" id="ARBA00009226"/>
    </source>
</evidence>
<evidence type="ECO:0000313" key="5">
    <source>
        <dbReference type="Proteomes" id="UP000406256"/>
    </source>
</evidence>
<dbReference type="Gene3D" id="2.30.330.10">
    <property type="entry name" value="SpoA-like"/>
    <property type="match status" value="1"/>
</dbReference>
<evidence type="ECO:0000259" key="3">
    <source>
        <dbReference type="Pfam" id="PF01052"/>
    </source>
</evidence>
<dbReference type="GO" id="GO:0030254">
    <property type="term" value="P:protein secretion by the type III secretion system"/>
    <property type="evidence" value="ECO:0007669"/>
    <property type="project" value="InterPro"/>
</dbReference>
<sequence>MNPTPSLHDRLTPAPLPLPLRRYRPALARVARWLLRDATYGLQVRYGAASLTTGALARIVLASSVGQARLRLDLSRAPALAAIVRDPDPLRARLLFNLYLDVHLAALRRSGIAGLAVRDCEWDDSPLTDGALPFATRDGEVTGAIESVDDSFTDALCGVELAQAPVRADLSHAIDALRVPCRLCLSRQKVALSLLASLRAGDVLFGWHDPLPVDTLSPAPVAVWLPDSNPSEGSGWVAYATRLGASLTLTSPFAMTTDFNADLPDWNAADDMSGEFDMHEASAAQRDPLPYSDDSDRDIESEAMPTAAAAAEDRPESTVASGHALAGLVVPLHLEIGTLDLPLADIARMQPGYLLELPNAAANAQVRLSVHGQTVGYGELIAIGEHLGVQITQMDCEA</sequence>
<dbReference type="InterPro" id="IPR001543">
    <property type="entry name" value="FliN-like_C"/>
</dbReference>
<dbReference type="Proteomes" id="UP000406256">
    <property type="component" value="Unassembled WGS sequence"/>
</dbReference>
<feature type="domain" description="Flagellar motor switch protein FliN-like C-terminal" evidence="3">
    <location>
        <begin position="328"/>
        <end position="394"/>
    </location>
</feature>